<comment type="caution">
    <text evidence="1">The sequence shown here is derived from an EMBL/GenBank/DDBJ whole genome shotgun (WGS) entry which is preliminary data.</text>
</comment>
<accession>A0A8H4R4I9</accession>
<evidence type="ECO:0008006" key="3">
    <source>
        <dbReference type="Google" id="ProtNLM"/>
    </source>
</evidence>
<sequence length="261" mass="29495">MSVYCLYGLSCDTAFSTWNKLEQLKPLRCCYHIAWLSLTYALYLVDFHNTMNSNLHSDRVKVVSDGLTVVNVSQSLLTREEACSVCQDIKNLEQEADEASKTLANALTKLTNAKTTANYAHGTILGKLPNEIISLIFCATWDAMEPSLPERSDGHEEPQEERKLSIALILAGVCRRWRAVALSLPQIWSDVHIFLHRQIGDKALAILRDIVARSKHVDLTIRLYSESVSGDKTRNRELQLALAVLQKESARWRSVQMCMPY</sequence>
<evidence type="ECO:0000313" key="1">
    <source>
        <dbReference type="EMBL" id="KAF4623285.1"/>
    </source>
</evidence>
<name>A0A8H4R4I9_9AGAR</name>
<keyword evidence="2" id="KW-1185">Reference proteome</keyword>
<dbReference type="AlphaFoldDB" id="A0A8H4R4I9"/>
<proteinExistence type="predicted"/>
<protein>
    <recommendedName>
        <fullName evidence="3">F-box domain-containing protein</fullName>
    </recommendedName>
</protein>
<dbReference type="Proteomes" id="UP000521872">
    <property type="component" value="Unassembled WGS sequence"/>
</dbReference>
<reference evidence="1 2" key="1">
    <citation type="submission" date="2019-12" db="EMBL/GenBank/DDBJ databases">
        <authorList>
            <person name="Floudas D."/>
            <person name="Bentzer J."/>
            <person name="Ahren D."/>
            <person name="Johansson T."/>
            <person name="Persson P."/>
            <person name="Tunlid A."/>
        </authorList>
    </citation>
    <scope>NUCLEOTIDE SEQUENCE [LARGE SCALE GENOMIC DNA]</scope>
    <source>
        <strain evidence="1 2">CBS 102.39</strain>
    </source>
</reference>
<dbReference type="EMBL" id="JAACJL010000001">
    <property type="protein sequence ID" value="KAF4623285.1"/>
    <property type="molecule type" value="Genomic_DNA"/>
</dbReference>
<evidence type="ECO:0000313" key="2">
    <source>
        <dbReference type="Proteomes" id="UP000521872"/>
    </source>
</evidence>
<organism evidence="1 2">
    <name type="scientific">Agrocybe pediades</name>
    <dbReference type="NCBI Taxonomy" id="84607"/>
    <lineage>
        <taxon>Eukaryota</taxon>
        <taxon>Fungi</taxon>
        <taxon>Dikarya</taxon>
        <taxon>Basidiomycota</taxon>
        <taxon>Agaricomycotina</taxon>
        <taxon>Agaricomycetes</taxon>
        <taxon>Agaricomycetidae</taxon>
        <taxon>Agaricales</taxon>
        <taxon>Agaricineae</taxon>
        <taxon>Strophariaceae</taxon>
        <taxon>Agrocybe</taxon>
    </lineage>
</organism>
<gene>
    <name evidence="1" type="ORF">D9613_001427</name>
</gene>